<name>D8TSR6_VOLCA</name>
<dbReference type="InterPro" id="IPR021135">
    <property type="entry name" value="PEP_COase"/>
</dbReference>
<evidence type="ECO:0000256" key="5">
    <source>
        <dbReference type="PROSITE-ProRule" id="PRU10112"/>
    </source>
</evidence>
<accession>D8TSR6</accession>
<dbReference type="AlphaFoldDB" id="D8TSR6"/>
<dbReference type="GO" id="GO:0005829">
    <property type="term" value="C:cytosol"/>
    <property type="evidence" value="ECO:0007669"/>
    <property type="project" value="TreeGrafter"/>
</dbReference>
<evidence type="ECO:0000256" key="2">
    <source>
        <dbReference type="ARBA" id="ARBA00022490"/>
    </source>
</evidence>
<dbReference type="KEGG" id="vcn:VOLCADRAFT_59445"/>
<dbReference type="RefSeq" id="XP_002949515.1">
    <property type="nucleotide sequence ID" value="XM_002949469.1"/>
</dbReference>
<dbReference type="InterPro" id="IPR018129">
    <property type="entry name" value="PEP_COase_Lys_AS"/>
</dbReference>
<evidence type="ECO:0000256" key="1">
    <source>
        <dbReference type="ARBA" id="ARBA00004496"/>
    </source>
</evidence>
<dbReference type="InterPro" id="IPR033129">
    <property type="entry name" value="PEPCASE_His_AS"/>
</dbReference>
<dbReference type="PANTHER" id="PTHR30523">
    <property type="entry name" value="PHOSPHOENOLPYRUVATE CARBOXYLASE"/>
    <property type="match status" value="1"/>
</dbReference>
<evidence type="ECO:0000313" key="7">
    <source>
        <dbReference type="EMBL" id="EFJ49534.1"/>
    </source>
</evidence>
<evidence type="ECO:0008006" key="9">
    <source>
        <dbReference type="Google" id="ProtNLM"/>
    </source>
</evidence>
<evidence type="ECO:0000256" key="3">
    <source>
        <dbReference type="ARBA" id="ARBA00048995"/>
    </source>
</evidence>
<dbReference type="Gene3D" id="1.20.1440.90">
    <property type="entry name" value="Phosphoenolpyruvate/pyruvate domain"/>
    <property type="match status" value="1"/>
</dbReference>
<dbReference type="Pfam" id="PF00311">
    <property type="entry name" value="PEPcase"/>
    <property type="match status" value="2"/>
</dbReference>
<dbReference type="GO" id="GO:0006099">
    <property type="term" value="P:tricarboxylic acid cycle"/>
    <property type="evidence" value="ECO:0007669"/>
    <property type="project" value="InterPro"/>
</dbReference>
<proteinExistence type="predicted"/>
<sequence length="1001" mass="112257">MQLSSLNQGRMNYRIPSELRAGPGQFLTGLRDDDSLLRQVFFSILRHHHPNLAAKVDVIYALSQAWCTSQSDSDFELLVKYVTDLKPEERILVASSFSHMLNLHNLTEEVNSSQIGRAVRLGEMDSPTRDTNHSLLKLTAVNGLTPQQVYDTLCNQTVELVLTAHPTQALRASLLKKYAIVRRELDTLHSKRMSEYEKIETLEAIRAAVQAAWRTDEIRRSKPTPQDEMRSGLSYFSTVLFDVVPVFHRRVDTALEKMGLPRLPLDKALFKFGSWMGGDRDGNPNVTAETTRDVVVLARLETVNAYFRQVESLMFDLSIWRCSSELKELAERIAAAESREAARVAEERKKRNYADFWAPIPATEPFRVVLSHMRDRLYNTRQVCECIMCGTGGHIFTRGRYPAKPCLPRCFGTPSSSHPSQLLSGSLRFCTHHRHPTESAESTAAQLHSWSARESTLSQVTTVHQLGALYLPPSEGFFDPYRFRSRDGRRPLMPPGMDVHPDVKEVVATFRMLSELPHDSLGAYIISMAKTASDVLAVVLLQRETGVRPALRVVPLFETLDDLHNAPETMTTLLSNDWYRAHINGMHECMIGYSDSGKDAGRLAAAWALYETQEKLVAVAAKWGTRLVLFHGRGGTVGRGGGPTHMAIRSQPSGTINGHLRVTVQGEIIEQQFGEKEVCFRTLDLYTSAVLEAALDPSPAPRQEWRDLMTLLAADSCDMYRSIVYRTPEFYDYFMQSTAASELGRLNIGSRPSSRKQGGIETLRAIPWIFAWTQQRLHLPVWLGIGEALEKAAERGYQPVLQDMYANWPFFTSTLDLVEMVLAKADARLSAFYERTLVEPRLADLGERLRNLLSKTQSHILIVVRKSALLEGNTPSQMSTPNLDEKIRLRSPYVAPLNVLQALSLKGLRKFREQGHGEYNPSDPEIIDLLSRDPHKKGDGAQHPYVSAMDDCLMITIKGIAAGEWVIEGGAAAELGRRGERLKRGRGREDGSAEGKGTYGM</sequence>
<comment type="catalytic activity">
    <reaction evidence="3">
        <text>oxaloacetate + phosphate = phosphoenolpyruvate + hydrogencarbonate</text>
        <dbReference type="Rhea" id="RHEA:28370"/>
        <dbReference type="ChEBI" id="CHEBI:16452"/>
        <dbReference type="ChEBI" id="CHEBI:17544"/>
        <dbReference type="ChEBI" id="CHEBI:43474"/>
        <dbReference type="ChEBI" id="CHEBI:58702"/>
        <dbReference type="EC" id="4.1.1.31"/>
    </reaction>
</comment>
<dbReference type="PROSITE" id="PS00781">
    <property type="entry name" value="PEPCASE_1"/>
    <property type="match status" value="1"/>
</dbReference>
<dbReference type="PANTHER" id="PTHR30523:SF33">
    <property type="entry name" value="PHOSPHOENOLPYRUVATE CARBOXYLASE 3"/>
    <property type="match status" value="1"/>
</dbReference>
<dbReference type="OrthoDB" id="1365747at2759"/>
<evidence type="ECO:0000256" key="4">
    <source>
        <dbReference type="PROSITE-ProRule" id="PRU10111"/>
    </source>
</evidence>
<gene>
    <name evidence="7" type="ORF">VOLCADRAFT_59445</name>
</gene>
<evidence type="ECO:0000256" key="6">
    <source>
        <dbReference type="SAM" id="MobiDB-lite"/>
    </source>
</evidence>
<protein>
    <recommendedName>
        <fullName evidence="9">Phosphoenolpyruvate carboxylase</fullName>
    </recommendedName>
</protein>
<keyword evidence="8" id="KW-1185">Reference proteome</keyword>
<dbReference type="InParanoid" id="D8TSR6"/>
<dbReference type="PRINTS" id="PR00150">
    <property type="entry name" value="PEPCARBXLASE"/>
</dbReference>
<dbReference type="eggNOG" id="ENOG502QPVS">
    <property type="taxonomic scope" value="Eukaryota"/>
</dbReference>
<dbReference type="GO" id="GO:0015977">
    <property type="term" value="P:carbon fixation"/>
    <property type="evidence" value="ECO:0007669"/>
    <property type="project" value="InterPro"/>
</dbReference>
<feature type="active site" evidence="4">
    <location>
        <position position="165"/>
    </location>
</feature>
<comment type="subcellular location">
    <subcellularLocation>
        <location evidence="1">Cytoplasm</location>
    </subcellularLocation>
</comment>
<evidence type="ECO:0000313" key="8">
    <source>
        <dbReference type="Proteomes" id="UP000001058"/>
    </source>
</evidence>
<dbReference type="PROSITE" id="PS00393">
    <property type="entry name" value="PEPCASE_2"/>
    <property type="match status" value="1"/>
</dbReference>
<dbReference type="FunCoup" id="D8TSR6">
    <property type="interactions" value="640"/>
</dbReference>
<reference evidence="7 8" key="1">
    <citation type="journal article" date="2010" name="Science">
        <title>Genomic analysis of organismal complexity in the multicellular green alga Volvox carteri.</title>
        <authorList>
            <person name="Prochnik S.E."/>
            <person name="Umen J."/>
            <person name="Nedelcu A.M."/>
            <person name="Hallmann A."/>
            <person name="Miller S.M."/>
            <person name="Nishii I."/>
            <person name="Ferris P."/>
            <person name="Kuo A."/>
            <person name="Mitros T."/>
            <person name="Fritz-Laylin L.K."/>
            <person name="Hellsten U."/>
            <person name="Chapman J."/>
            <person name="Simakov O."/>
            <person name="Rensing S.A."/>
            <person name="Terry A."/>
            <person name="Pangilinan J."/>
            <person name="Kapitonov V."/>
            <person name="Jurka J."/>
            <person name="Salamov A."/>
            <person name="Shapiro H."/>
            <person name="Schmutz J."/>
            <person name="Grimwood J."/>
            <person name="Lindquist E."/>
            <person name="Lucas S."/>
            <person name="Grigoriev I.V."/>
            <person name="Schmitt R."/>
            <person name="Kirk D."/>
            <person name="Rokhsar D.S."/>
        </authorList>
    </citation>
    <scope>NUCLEOTIDE SEQUENCE [LARGE SCALE GENOMIC DNA]</scope>
    <source>
        <strain evidence="8">f. Nagariensis / Eve</strain>
    </source>
</reference>
<dbReference type="SUPFAM" id="SSF51621">
    <property type="entry name" value="Phosphoenolpyruvate/pyruvate domain"/>
    <property type="match status" value="1"/>
</dbReference>
<organism evidence="8">
    <name type="scientific">Volvox carteri f. nagariensis</name>
    <dbReference type="NCBI Taxonomy" id="3068"/>
    <lineage>
        <taxon>Eukaryota</taxon>
        <taxon>Viridiplantae</taxon>
        <taxon>Chlorophyta</taxon>
        <taxon>core chlorophytes</taxon>
        <taxon>Chlorophyceae</taxon>
        <taxon>CS clade</taxon>
        <taxon>Chlamydomonadales</taxon>
        <taxon>Volvocaceae</taxon>
        <taxon>Volvox</taxon>
    </lineage>
</organism>
<dbReference type="EMBL" id="GL378335">
    <property type="protein sequence ID" value="EFJ49534.1"/>
    <property type="molecule type" value="Genomic_DNA"/>
</dbReference>
<dbReference type="Proteomes" id="UP000001058">
    <property type="component" value="Unassembled WGS sequence"/>
</dbReference>
<feature type="compositionally biased region" description="Basic and acidic residues" evidence="6">
    <location>
        <begin position="930"/>
        <end position="940"/>
    </location>
</feature>
<dbReference type="GO" id="GO:0008964">
    <property type="term" value="F:phosphoenolpyruvate carboxylase activity"/>
    <property type="evidence" value="ECO:0007669"/>
    <property type="project" value="UniProtKB-EC"/>
</dbReference>
<feature type="region of interest" description="Disordered" evidence="6">
    <location>
        <begin position="915"/>
        <end position="942"/>
    </location>
</feature>
<feature type="active site" evidence="5">
    <location>
        <position position="598"/>
    </location>
</feature>
<dbReference type="GeneID" id="9618569"/>
<dbReference type="STRING" id="3068.D8TSR6"/>
<dbReference type="InterPro" id="IPR015813">
    <property type="entry name" value="Pyrv/PenolPyrv_kinase-like_dom"/>
</dbReference>
<keyword evidence="2" id="KW-0963">Cytoplasm</keyword>